<feature type="non-terminal residue" evidence="7">
    <location>
        <position position="1"/>
    </location>
</feature>
<dbReference type="SUPFAM" id="SSF110921">
    <property type="entry name" value="2-isopropylmalate synthase LeuA, allosteric (dimerisation) domain"/>
    <property type="match status" value="1"/>
</dbReference>
<dbReference type="InterPro" id="IPR050073">
    <property type="entry name" value="2-IPM_HCS-like"/>
</dbReference>
<gene>
    <name evidence="7" type="ORF">B1A_11997</name>
</gene>
<name>T1BLQ0_9ZZZZ</name>
<comment type="caution">
    <text evidence="7">The sequence shown here is derived from an EMBL/GenBank/DDBJ whole genome shotgun (WGS) entry which is preliminary data.</text>
</comment>
<evidence type="ECO:0000259" key="6">
    <source>
        <dbReference type="PROSITE" id="PS50991"/>
    </source>
</evidence>
<dbReference type="FunFam" id="1.10.238.260:FF:000001">
    <property type="entry name" value="2-isopropylmalate synthase"/>
    <property type="match status" value="1"/>
</dbReference>
<dbReference type="SUPFAM" id="SSF51569">
    <property type="entry name" value="Aldolase"/>
    <property type="match status" value="1"/>
</dbReference>
<proteinExistence type="predicted"/>
<evidence type="ECO:0000256" key="3">
    <source>
        <dbReference type="ARBA" id="ARBA00022679"/>
    </source>
</evidence>
<dbReference type="InterPro" id="IPR000891">
    <property type="entry name" value="PYR_CT"/>
</dbReference>
<organism evidence="7">
    <name type="scientific">mine drainage metagenome</name>
    <dbReference type="NCBI Taxonomy" id="410659"/>
    <lineage>
        <taxon>unclassified sequences</taxon>
        <taxon>metagenomes</taxon>
        <taxon>ecological metagenomes</taxon>
    </lineage>
</organism>
<dbReference type="InterPro" id="IPR013709">
    <property type="entry name" value="2-isopropylmalate_synth_dimer"/>
</dbReference>
<evidence type="ECO:0000256" key="1">
    <source>
        <dbReference type="ARBA" id="ARBA00022430"/>
    </source>
</evidence>
<dbReference type="AlphaFoldDB" id="T1BLQ0"/>
<dbReference type="InterPro" id="IPR054691">
    <property type="entry name" value="LeuA/HCS_post-cat"/>
</dbReference>
<protein>
    <submittedName>
        <fullName evidence="7">2-isopropylmalate synthase</fullName>
    </submittedName>
</protein>
<dbReference type="Pfam" id="PF00682">
    <property type="entry name" value="HMGL-like"/>
    <property type="match status" value="1"/>
</dbReference>
<dbReference type="InterPro" id="IPR036230">
    <property type="entry name" value="LeuA_allosteric_dom_sf"/>
</dbReference>
<dbReference type="EMBL" id="AUZX01008656">
    <property type="protein sequence ID" value="EQD54895.1"/>
    <property type="molecule type" value="Genomic_DNA"/>
</dbReference>
<evidence type="ECO:0000256" key="5">
    <source>
        <dbReference type="SAM" id="MobiDB-lite"/>
    </source>
</evidence>
<dbReference type="Gene3D" id="1.10.238.260">
    <property type="match status" value="1"/>
</dbReference>
<dbReference type="SMART" id="SM00917">
    <property type="entry name" value="LeuA_dimer"/>
    <property type="match status" value="1"/>
</dbReference>
<keyword evidence="1" id="KW-0432">Leucine biosynthesis</keyword>
<feature type="compositionally biased region" description="Basic and acidic residues" evidence="5">
    <location>
        <begin position="294"/>
        <end position="312"/>
    </location>
</feature>
<evidence type="ECO:0000313" key="7">
    <source>
        <dbReference type="EMBL" id="EQD54895.1"/>
    </source>
</evidence>
<reference evidence="7" key="1">
    <citation type="submission" date="2013-08" db="EMBL/GenBank/DDBJ databases">
        <authorList>
            <person name="Mendez C."/>
            <person name="Richter M."/>
            <person name="Ferrer M."/>
            <person name="Sanchez J."/>
        </authorList>
    </citation>
    <scope>NUCLEOTIDE SEQUENCE</scope>
</reference>
<dbReference type="Gene3D" id="3.20.20.70">
    <property type="entry name" value="Aldolase class I"/>
    <property type="match status" value="1"/>
</dbReference>
<dbReference type="GO" id="GO:0003852">
    <property type="term" value="F:2-isopropylmalate synthase activity"/>
    <property type="evidence" value="ECO:0007669"/>
    <property type="project" value="InterPro"/>
</dbReference>
<dbReference type="InterPro" id="IPR013785">
    <property type="entry name" value="Aldolase_TIM"/>
</dbReference>
<keyword evidence="3" id="KW-0808">Transferase</keyword>
<feature type="domain" description="Pyruvate carboxyltransferase" evidence="6">
    <location>
        <begin position="1"/>
        <end position="48"/>
    </location>
</feature>
<accession>T1BLQ0</accession>
<reference evidence="7" key="2">
    <citation type="journal article" date="2014" name="ISME J.">
        <title>Microbial stratification in low pH oxic and suboxic macroscopic growths along an acid mine drainage.</title>
        <authorList>
            <person name="Mendez-Garcia C."/>
            <person name="Mesa V."/>
            <person name="Sprenger R.R."/>
            <person name="Richter M."/>
            <person name="Diez M.S."/>
            <person name="Solano J."/>
            <person name="Bargiela R."/>
            <person name="Golyshina O.V."/>
            <person name="Manteca A."/>
            <person name="Ramos J.L."/>
            <person name="Gallego J.R."/>
            <person name="Llorente I."/>
            <person name="Martins Dos Santos V.A."/>
            <person name="Jensen O.N."/>
            <person name="Pelaez A.I."/>
            <person name="Sanchez J."/>
            <person name="Ferrer M."/>
        </authorList>
    </citation>
    <scope>NUCLEOTIDE SEQUENCE</scope>
</reference>
<dbReference type="PANTHER" id="PTHR10277">
    <property type="entry name" value="HOMOCITRATE SYNTHASE-RELATED"/>
    <property type="match status" value="1"/>
</dbReference>
<keyword evidence="2" id="KW-0028">Amino-acid biosynthesis</keyword>
<feature type="region of interest" description="Disordered" evidence="5">
    <location>
        <begin position="287"/>
        <end position="312"/>
    </location>
</feature>
<sequence length="312" mass="33317">AGARQVECTLNGIGERAGNAALEEVVMALRTRADRYALDTGIDSTRLYAASRALSGTIGLEVARNKAIVGDNAFAHEAGIHQHGMLANRATYEIMRPEDVGFPHTRLVLGRHSGRHALRERIRSLDLSIDDARFETVFTEFKTLAESKREVLDADVEALVLGAAAARARGPWMLAALHVGTYVGGASIASLHLRHVDGREARETATGSGPVHAVTAALVRASGLALEVIELRVRSIGLGAGARGEAVLRVQHDAQELRGCGTSTDIVEAAALAMLEVVNRIERTQSRALTNPTHPHDGSSHHDDEARHVSVA</sequence>
<dbReference type="PROSITE" id="PS50991">
    <property type="entry name" value="PYR_CT"/>
    <property type="match status" value="1"/>
</dbReference>
<evidence type="ECO:0000256" key="4">
    <source>
        <dbReference type="ARBA" id="ARBA00023304"/>
    </source>
</evidence>
<dbReference type="GO" id="GO:0009098">
    <property type="term" value="P:L-leucine biosynthetic process"/>
    <property type="evidence" value="ECO:0007669"/>
    <property type="project" value="UniProtKB-KW"/>
</dbReference>
<dbReference type="Pfam" id="PF22617">
    <property type="entry name" value="HCS_D2"/>
    <property type="match status" value="1"/>
</dbReference>
<dbReference type="Gene3D" id="3.30.160.270">
    <property type="match status" value="1"/>
</dbReference>
<dbReference type="Pfam" id="PF08502">
    <property type="entry name" value="LeuA_dimer"/>
    <property type="match status" value="1"/>
</dbReference>
<evidence type="ECO:0000256" key="2">
    <source>
        <dbReference type="ARBA" id="ARBA00022605"/>
    </source>
</evidence>
<dbReference type="PANTHER" id="PTHR10277:SF9">
    <property type="entry name" value="2-ISOPROPYLMALATE SYNTHASE 1, CHLOROPLASTIC-RELATED"/>
    <property type="match status" value="1"/>
</dbReference>
<keyword evidence="4" id="KW-0100">Branched-chain amino acid biosynthesis</keyword>